<reference evidence="2" key="1">
    <citation type="submission" date="2016-10" db="EMBL/GenBank/DDBJ databases">
        <authorList>
            <person name="Varghese N."/>
            <person name="Submissions S."/>
        </authorList>
    </citation>
    <scope>NUCLEOTIDE SEQUENCE [LARGE SCALE GENOMIC DNA]</scope>
    <source>
        <strain evidence="2">CGMCC 1.7061</strain>
    </source>
</reference>
<organism evidence="1 2">
    <name type="scientific">Marinobacter zhejiangensis</name>
    <dbReference type="NCBI Taxonomy" id="488535"/>
    <lineage>
        <taxon>Bacteria</taxon>
        <taxon>Pseudomonadati</taxon>
        <taxon>Pseudomonadota</taxon>
        <taxon>Gammaproteobacteria</taxon>
        <taxon>Pseudomonadales</taxon>
        <taxon>Marinobacteraceae</taxon>
        <taxon>Marinobacter</taxon>
    </lineage>
</organism>
<name>A0A1I4P572_9GAMM</name>
<proteinExistence type="predicted"/>
<dbReference type="OrthoDB" id="6270077at2"/>
<dbReference type="Proteomes" id="UP000198519">
    <property type="component" value="Unassembled WGS sequence"/>
</dbReference>
<accession>A0A1I4P572</accession>
<dbReference type="STRING" id="488535.SAMN04487963_1813"/>
<evidence type="ECO:0000313" key="1">
    <source>
        <dbReference type="EMBL" id="SFM22889.1"/>
    </source>
</evidence>
<evidence type="ECO:0000313" key="2">
    <source>
        <dbReference type="Proteomes" id="UP000198519"/>
    </source>
</evidence>
<dbReference type="AlphaFoldDB" id="A0A1I4P572"/>
<gene>
    <name evidence="1" type="ORF">SAMN04487963_1813</name>
</gene>
<sequence length="152" mass="16617">MYNKTIELFPFGTLKAKGRSKVWQASVTIPHLGGDFDVVIRGTPEGPLASQTTAFSKLIEPNLAVCDEITNKVTAFINSCGIIPSNTTVDCSNVWSFITPELIEVHESNFYSLGEGELGTNVISIGYLTPWTEDQLIQVPFLNGEIGTIYSE</sequence>
<dbReference type="RefSeq" id="WP_139214350.1">
    <property type="nucleotide sequence ID" value="NZ_FOUE01000002.1"/>
</dbReference>
<keyword evidence="2" id="KW-1185">Reference proteome</keyword>
<dbReference type="EMBL" id="FOUE01000002">
    <property type="protein sequence ID" value="SFM22889.1"/>
    <property type="molecule type" value="Genomic_DNA"/>
</dbReference>
<protein>
    <submittedName>
        <fullName evidence="1">Uncharacterized protein</fullName>
    </submittedName>
</protein>